<dbReference type="HOGENOM" id="CLU_1642191_0_0_10"/>
<dbReference type="InterPro" id="IPR045951">
    <property type="entry name" value="DUF6371"/>
</dbReference>
<gene>
    <name evidence="2" type="ORF">ING2E5B_1702</name>
</gene>
<evidence type="ECO:0000313" key="3">
    <source>
        <dbReference type="Proteomes" id="UP000032417"/>
    </source>
</evidence>
<protein>
    <recommendedName>
        <fullName evidence="1">DUF6371 domain-containing protein</fullName>
    </recommendedName>
</protein>
<sequence>MLTILKRRNSIYQNFNLCQCYFGEHLLRQYPNKPVAIVEGEKTAVIGSMIYKDFNWLAAGNLNGLSVSKSEVLKDKYVTLYPDSGCMEKWTKKMREIRSRIPAKISVSDLIEKHVNENELQHGYDLADYIIDNTKSDTLQKMIEINPALQSLIDELGLEEV</sequence>
<evidence type="ECO:0000313" key="2">
    <source>
        <dbReference type="EMBL" id="CEA16448.1"/>
    </source>
</evidence>
<reference evidence="2 3" key="1">
    <citation type="submission" date="2014-08" db="EMBL/GenBank/DDBJ databases">
        <authorList>
            <person name="Wibberg D."/>
        </authorList>
    </citation>
    <scope>NUCLEOTIDE SEQUENCE [LARGE SCALE GENOMIC DNA]</scope>
    <source>
        <strain evidence="3">ING2-E5B</strain>
    </source>
</reference>
<dbReference type="KEGG" id="pbt:ING2E5B_1702"/>
<dbReference type="EMBL" id="LN515532">
    <property type="protein sequence ID" value="CEA16448.1"/>
    <property type="molecule type" value="Genomic_DNA"/>
</dbReference>
<proteinExistence type="predicted"/>
<keyword evidence="3" id="KW-1185">Reference proteome</keyword>
<dbReference type="AlphaFoldDB" id="A0A098C213"/>
<dbReference type="Proteomes" id="UP000032417">
    <property type="component" value="Chromosome 1"/>
</dbReference>
<organism evidence="2 3">
    <name type="scientific">Fermentimonas caenicola</name>
    <dbReference type="NCBI Taxonomy" id="1562970"/>
    <lineage>
        <taxon>Bacteria</taxon>
        <taxon>Pseudomonadati</taxon>
        <taxon>Bacteroidota</taxon>
        <taxon>Bacteroidia</taxon>
        <taxon>Bacteroidales</taxon>
        <taxon>Dysgonomonadaceae</taxon>
        <taxon>Fermentimonas</taxon>
    </lineage>
</organism>
<dbReference type="Pfam" id="PF19898">
    <property type="entry name" value="DUF6371"/>
    <property type="match status" value="1"/>
</dbReference>
<name>A0A098C213_9BACT</name>
<feature type="domain" description="DUF6371" evidence="1">
    <location>
        <begin position="12"/>
        <end position="83"/>
    </location>
</feature>
<accession>A0A098C213</accession>
<dbReference type="STRING" id="1562970.ING2E5B_1702"/>
<evidence type="ECO:0000259" key="1">
    <source>
        <dbReference type="Pfam" id="PF19898"/>
    </source>
</evidence>